<reference evidence="6" key="2">
    <citation type="journal article" date="2014" name="ISME J.">
        <title>Microbial stratification in low pH oxic and suboxic macroscopic growths along an acid mine drainage.</title>
        <authorList>
            <person name="Mendez-Garcia C."/>
            <person name="Mesa V."/>
            <person name="Sprenger R.R."/>
            <person name="Richter M."/>
            <person name="Diez M.S."/>
            <person name="Solano J."/>
            <person name="Bargiela R."/>
            <person name="Golyshina O.V."/>
            <person name="Manteca A."/>
            <person name="Ramos J.L."/>
            <person name="Gallego J.R."/>
            <person name="Llorente I."/>
            <person name="Martins Dos Santos V.A."/>
            <person name="Jensen O.N."/>
            <person name="Pelaez A.I."/>
            <person name="Sanchez J."/>
            <person name="Ferrer M."/>
        </authorList>
    </citation>
    <scope>NUCLEOTIDE SEQUENCE</scope>
</reference>
<evidence type="ECO:0000313" key="6">
    <source>
        <dbReference type="EMBL" id="EQD54608.1"/>
    </source>
</evidence>
<keyword evidence="4" id="KW-0067">ATP-binding</keyword>
<dbReference type="InterPro" id="IPR047187">
    <property type="entry name" value="SF1_C_Upf1"/>
</dbReference>
<dbReference type="InterPro" id="IPR050534">
    <property type="entry name" value="Coronavir_polyprotein_1ab"/>
</dbReference>
<keyword evidence="1" id="KW-0547">Nucleotide-binding</keyword>
<feature type="non-terminal residue" evidence="6">
    <location>
        <position position="147"/>
    </location>
</feature>
<gene>
    <name evidence="6" type="ORF">B1B_09613</name>
</gene>
<name>T1ADB1_9ZZZZ</name>
<feature type="domain" description="DNA2/NAM7 helicase-like C-terminal" evidence="5">
    <location>
        <begin position="3"/>
        <end position="114"/>
    </location>
</feature>
<evidence type="ECO:0000256" key="2">
    <source>
        <dbReference type="ARBA" id="ARBA00022801"/>
    </source>
</evidence>
<dbReference type="InterPro" id="IPR027417">
    <property type="entry name" value="P-loop_NTPase"/>
</dbReference>
<evidence type="ECO:0000259" key="5">
    <source>
        <dbReference type="Pfam" id="PF13087"/>
    </source>
</evidence>
<dbReference type="Pfam" id="PF13087">
    <property type="entry name" value="AAA_12"/>
    <property type="match status" value="1"/>
</dbReference>
<keyword evidence="2" id="KW-0378">Hydrolase</keyword>
<evidence type="ECO:0000256" key="4">
    <source>
        <dbReference type="ARBA" id="ARBA00022840"/>
    </source>
</evidence>
<dbReference type="PANTHER" id="PTHR43788:SF8">
    <property type="entry name" value="DNA-BINDING PROTEIN SMUBP-2"/>
    <property type="match status" value="1"/>
</dbReference>
<dbReference type="AlphaFoldDB" id="T1ADB1"/>
<sequence length="147" mass="15714">SAEEAIAVAEIVGELLGRSWIDRTGAERPLGLQDILVVAPFNAQVALLGRTLPADARVGTVDRFQGQEAAVVIVSLTTSSADDTPRGLDFLFSRERLNVAVSRARALAVLVGSPSLLRTRCRTVDQLRLVNGVCRYVELAKTGGDTK</sequence>
<dbReference type="CDD" id="cd18808">
    <property type="entry name" value="SF1_C_Upf1"/>
    <property type="match status" value="1"/>
</dbReference>
<dbReference type="PANTHER" id="PTHR43788">
    <property type="entry name" value="DNA2/NAM7 HELICASE FAMILY MEMBER"/>
    <property type="match status" value="1"/>
</dbReference>
<protein>
    <recommendedName>
        <fullName evidence="5">DNA2/NAM7 helicase-like C-terminal domain-containing protein</fullName>
    </recommendedName>
</protein>
<accession>T1ADB1</accession>
<comment type="caution">
    <text evidence="6">The sequence shown here is derived from an EMBL/GenBank/DDBJ whole genome shotgun (WGS) entry which is preliminary data.</text>
</comment>
<dbReference type="GO" id="GO:0005524">
    <property type="term" value="F:ATP binding"/>
    <property type="evidence" value="ECO:0007669"/>
    <property type="project" value="UniProtKB-KW"/>
</dbReference>
<dbReference type="GO" id="GO:0016787">
    <property type="term" value="F:hydrolase activity"/>
    <property type="evidence" value="ECO:0007669"/>
    <property type="project" value="UniProtKB-KW"/>
</dbReference>
<dbReference type="Gene3D" id="3.40.50.300">
    <property type="entry name" value="P-loop containing nucleotide triphosphate hydrolases"/>
    <property type="match status" value="1"/>
</dbReference>
<dbReference type="GO" id="GO:0043139">
    <property type="term" value="F:5'-3' DNA helicase activity"/>
    <property type="evidence" value="ECO:0007669"/>
    <property type="project" value="TreeGrafter"/>
</dbReference>
<organism evidence="6">
    <name type="scientific">mine drainage metagenome</name>
    <dbReference type="NCBI Taxonomy" id="410659"/>
    <lineage>
        <taxon>unclassified sequences</taxon>
        <taxon>metagenomes</taxon>
        <taxon>ecological metagenomes</taxon>
    </lineage>
</organism>
<proteinExistence type="predicted"/>
<dbReference type="InterPro" id="IPR041679">
    <property type="entry name" value="DNA2/NAM7-like_C"/>
</dbReference>
<keyword evidence="3" id="KW-0347">Helicase</keyword>
<evidence type="ECO:0000256" key="1">
    <source>
        <dbReference type="ARBA" id="ARBA00022741"/>
    </source>
</evidence>
<reference evidence="6" key="1">
    <citation type="submission" date="2013-08" db="EMBL/GenBank/DDBJ databases">
        <authorList>
            <person name="Mendez C."/>
            <person name="Richter M."/>
            <person name="Ferrer M."/>
            <person name="Sanchez J."/>
        </authorList>
    </citation>
    <scope>NUCLEOTIDE SEQUENCE</scope>
</reference>
<dbReference type="SUPFAM" id="SSF52540">
    <property type="entry name" value="P-loop containing nucleoside triphosphate hydrolases"/>
    <property type="match status" value="1"/>
</dbReference>
<dbReference type="EMBL" id="AUZY01006372">
    <property type="protein sequence ID" value="EQD54608.1"/>
    <property type="molecule type" value="Genomic_DNA"/>
</dbReference>
<evidence type="ECO:0000256" key="3">
    <source>
        <dbReference type="ARBA" id="ARBA00022806"/>
    </source>
</evidence>
<feature type="non-terminal residue" evidence="6">
    <location>
        <position position="1"/>
    </location>
</feature>